<feature type="compositionally biased region" description="Basic residues" evidence="1">
    <location>
        <begin position="1017"/>
        <end position="1035"/>
    </location>
</feature>
<feature type="region of interest" description="Disordered" evidence="1">
    <location>
        <begin position="992"/>
        <end position="1056"/>
    </location>
</feature>
<evidence type="ECO:0000313" key="3">
    <source>
        <dbReference type="Proteomes" id="UP001530377"/>
    </source>
</evidence>
<name>A0ABD3SEG9_9STRA</name>
<reference evidence="2 3" key="1">
    <citation type="submission" date="2024-10" db="EMBL/GenBank/DDBJ databases">
        <title>Updated reference genomes for cyclostephanoid diatoms.</title>
        <authorList>
            <person name="Roberts W.R."/>
            <person name="Alverson A.J."/>
        </authorList>
    </citation>
    <scope>NUCLEOTIDE SEQUENCE [LARGE SCALE GENOMIC DNA]</scope>
    <source>
        <strain evidence="2 3">AJA228-03</strain>
    </source>
</reference>
<protein>
    <submittedName>
        <fullName evidence="2">Uncharacterized protein</fullName>
    </submittedName>
</protein>
<dbReference type="EMBL" id="JALLPB020000057">
    <property type="protein sequence ID" value="KAL3822727.1"/>
    <property type="molecule type" value="Genomic_DNA"/>
</dbReference>
<feature type="compositionally biased region" description="Polar residues" evidence="1">
    <location>
        <begin position="127"/>
        <end position="146"/>
    </location>
</feature>
<feature type="region of interest" description="Disordered" evidence="1">
    <location>
        <begin position="1"/>
        <end position="21"/>
    </location>
</feature>
<gene>
    <name evidence="2" type="ORF">ACHAXA_000992</name>
</gene>
<accession>A0ABD3SEG9</accession>
<evidence type="ECO:0000313" key="2">
    <source>
        <dbReference type="EMBL" id="KAL3822727.1"/>
    </source>
</evidence>
<evidence type="ECO:0000256" key="1">
    <source>
        <dbReference type="SAM" id="MobiDB-lite"/>
    </source>
</evidence>
<feature type="compositionally biased region" description="Basic and acidic residues" evidence="1">
    <location>
        <begin position="902"/>
        <end position="920"/>
    </location>
</feature>
<comment type="caution">
    <text evidence="2">The sequence shown here is derived from an EMBL/GenBank/DDBJ whole genome shotgun (WGS) entry which is preliminary data.</text>
</comment>
<feature type="compositionally biased region" description="Basic and acidic residues" evidence="1">
    <location>
        <begin position="1005"/>
        <end position="1014"/>
    </location>
</feature>
<proteinExistence type="predicted"/>
<feature type="region of interest" description="Disordered" evidence="1">
    <location>
        <begin position="899"/>
        <end position="930"/>
    </location>
</feature>
<feature type="region of interest" description="Disordered" evidence="1">
    <location>
        <begin position="110"/>
        <end position="185"/>
    </location>
</feature>
<dbReference type="Proteomes" id="UP001530377">
    <property type="component" value="Unassembled WGS sequence"/>
</dbReference>
<organism evidence="2 3">
    <name type="scientific">Cyclostephanos tholiformis</name>
    <dbReference type="NCBI Taxonomy" id="382380"/>
    <lineage>
        <taxon>Eukaryota</taxon>
        <taxon>Sar</taxon>
        <taxon>Stramenopiles</taxon>
        <taxon>Ochrophyta</taxon>
        <taxon>Bacillariophyta</taxon>
        <taxon>Coscinodiscophyceae</taxon>
        <taxon>Thalassiosirophycidae</taxon>
        <taxon>Stephanodiscales</taxon>
        <taxon>Stephanodiscaceae</taxon>
        <taxon>Cyclostephanos</taxon>
    </lineage>
</organism>
<sequence length="1063" mass="118337">MDYYYPDRIAEDDDDRGDRHAGEDALKYSLQSSCGEDLSSTIEVVADDTYEHTNFNNMAALIQNERNRRLGVGNYADADNGQPASCIELPPSSNPVGVLGNIRGWFGGGGSAVGNGPKSTPAKKTPEISTQSSASVSHTQSNKTIFSSDDSSSSSSDDTSNVDDDYTSSQSSNASDPAHGNANLTPQERARARALRYLYESCVDAGRKAKTASYVRGLERLDLKRRRDRYEKELEIVEAEMYKDRELIKYVEEEDVILAMAAVLVWEVPRTLESKEADAGAGSGLGEDISGSESFMAYEDYADAMYANGRQPSPWDDEGAVKIYEFSLQSRLKDAQERTRSLDKRLAVLEQAGDDIISSLCEDLAEVTGHSNKVEARYVKKRKVLQRKRRREELLYRSMIKQAELRVRSLEERLLIVSGDQNLHDQIIGATSCDTSNEDSIASGDDDENDEVLLEKKLSAIKAKNEQDKIQHEVEVESIRRQCEQFKLRLSVARLVMEGDDNLREYISLLERQRKSCIINSFIDRDFSRTDRDPIPAPPCHITRARAKLLKVAHLECIYEQRLSVSKAFTDATINALDQELLERESAAQKMEVRCLNELLLIDLEIKDFVKEASDKLSELESEANELDNTTLACIAQNHIAGIGDIFSVYNTRTDPLQREREDRIAVKNETSCGILIDGKNHLQQFELEEQISDVDSPAEAGIADDELLKPESSLQDQVADNELVVHDSIAIADTLKIEHNFADVMPLLPDDRHNSFDSIVKCPHTVAGCPEFDRITNDTGNKTSRDLSACEIVVGNSSSPQVANAHEPVEAFLKLKLSLPLFDIPAENTDINNCSNHRGELCDEKGKKSSTVDSLNEAVLQSLERELNRSLAEQNVTAIYSSKGSTNGKNLPIIDIPAENTEIKKNSDQTDKQSDEKGNKSSTVNSQKEAVLQSLGRELNCTLAEYQTSYDLSTSSERVEQLNYMNDLVLAIAKLSGLRIENADKTLSDQRELKSWSYKRSHRASSERKDNGRKSSIQKKKKSTRQPRGSKGKTKANDGLDRSGLILKLPSGPDSLDCSLVW</sequence>
<keyword evidence="3" id="KW-1185">Reference proteome</keyword>
<dbReference type="AlphaFoldDB" id="A0ABD3SEG9"/>
<feature type="compositionally biased region" description="Low complexity" evidence="1">
    <location>
        <begin position="147"/>
        <end position="159"/>
    </location>
</feature>